<reference evidence="2" key="1">
    <citation type="submission" date="2025-08" db="UniProtKB">
        <authorList>
            <consortium name="RefSeq"/>
        </authorList>
    </citation>
    <scope>IDENTIFICATION</scope>
</reference>
<accession>A0AC55D547</accession>
<protein>
    <submittedName>
        <fullName evidence="2">Uncharacterized protein C11orf16 homolog</fullName>
    </submittedName>
</protein>
<organism evidence="1 2">
    <name type="scientific">Echinops telfairi</name>
    <name type="common">Lesser hedgehog tenrec</name>
    <dbReference type="NCBI Taxonomy" id="9371"/>
    <lineage>
        <taxon>Eukaryota</taxon>
        <taxon>Metazoa</taxon>
        <taxon>Chordata</taxon>
        <taxon>Craniata</taxon>
        <taxon>Vertebrata</taxon>
        <taxon>Euteleostomi</taxon>
        <taxon>Mammalia</taxon>
        <taxon>Eutheria</taxon>
        <taxon>Afrotheria</taxon>
        <taxon>Tenrecidae</taxon>
        <taxon>Tenrecinae</taxon>
        <taxon>Echinops</taxon>
    </lineage>
</organism>
<gene>
    <name evidence="2" type="primary">CUNH11orf16</name>
</gene>
<evidence type="ECO:0000313" key="1">
    <source>
        <dbReference type="Proteomes" id="UP000694863"/>
    </source>
</evidence>
<sequence>MLPLAYIHGSLPGNQDSVRLIPNSTDFSTGPGDACTQILQCDYHPEGTLLGWGSSSLGPVLRLPLCPATSLAHRAQPPHKLERQGALLVEFEAPQITGPRLSVQRHRHRVVLKEEAIQLSPPIVSPLRPGDKVLAPWEPNGQRYGPGTVLLGLETREPERGPKDEEITVHFWNGKTTTVPPGGAIWVPLVVWQAAVERLHKPVTREHLGPLLWAPCCSLPGPGPGCVHTGLPLGTQFLCPLCPSHTCCQPLCLGSLCCCPSARPTWWPLPGTLAEDTAGELPGPELKPTAQLLPLEGPQELAVQAPVSLSPSTSTSAEDDLENDLRMGLPPRLQGSSTLNTAAPVLEKPPRQRGLCQPAWRYWRRNGFEPRPRQPGARPLNLSGKKQPTDH</sequence>
<proteinExistence type="predicted"/>
<evidence type="ECO:0000313" key="2">
    <source>
        <dbReference type="RefSeq" id="XP_045146867.1"/>
    </source>
</evidence>
<dbReference type="RefSeq" id="XP_045146867.1">
    <property type="nucleotide sequence ID" value="XM_045290932.1"/>
</dbReference>
<keyword evidence="1" id="KW-1185">Reference proteome</keyword>
<name>A0AC55D547_ECHTE</name>
<dbReference type="Proteomes" id="UP000694863">
    <property type="component" value="Unplaced"/>
</dbReference>